<keyword evidence="19" id="KW-1185">Reference proteome</keyword>
<gene>
    <name evidence="18" type="ORF">IHE44_0003579</name>
    <name evidence="17" type="ORF">IHE44_003194</name>
</gene>
<dbReference type="SUPFAM" id="SSF47391">
    <property type="entry name" value="Dimerization-anchoring domain of cAMP-dependent PK regulatory subunit"/>
    <property type="match status" value="1"/>
</dbReference>
<feature type="binding site" evidence="14">
    <location>
        <position position="204"/>
    </location>
    <ligand>
        <name>3',5'-cyclic AMP</name>
        <dbReference type="ChEBI" id="CHEBI:58165"/>
        <label>1</label>
    </ligand>
</feature>
<dbReference type="GO" id="GO:0004862">
    <property type="term" value="F:cAMP-dependent protein kinase inhibitor activity"/>
    <property type="evidence" value="ECO:0007669"/>
    <property type="project" value="TreeGrafter"/>
</dbReference>
<dbReference type="AlphaFoldDB" id="A0A835P2H9"/>
<keyword evidence="7 14" id="KW-0116">cAMP-binding</keyword>
<dbReference type="FunFam" id="1.20.890.10:FF:000002">
    <property type="entry name" value="cAMP-dependent protein kinase type II-alpha regulatory subunit"/>
    <property type="match status" value="1"/>
</dbReference>
<dbReference type="SMART" id="SM00100">
    <property type="entry name" value="cNMP"/>
    <property type="match status" value="2"/>
</dbReference>
<comment type="caution">
    <text evidence="17">The sequence shown here is derived from an EMBL/GenBank/DDBJ whole genome shotgun (WGS) entry which is preliminary data.</text>
</comment>
<dbReference type="PANTHER" id="PTHR11635">
    <property type="entry name" value="CAMP-DEPENDENT PROTEIN KINASE REGULATORY CHAIN"/>
    <property type="match status" value="1"/>
</dbReference>
<evidence type="ECO:0000256" key="3">
    <source>
        <dbReference type="ARBA" id="ARBA00005753"/>
    </source>
</evidence>
<evidence type="ECO:0000313" key="19">
    <source>
        <dbReference type="Proteomes" id="UP000618051"/>
    </source>
</evidence>
<evidence type="ECO:0000256" key="14">
    <source>
        <dbReference type="PIRSR" id="PIRSR000548-1"/>
    </source>
</evidence>
<feature type="domain" description="Cyclic nucleotide-binding" evidence="16">
    <location>
        <begin position="250"/>
        <end position="275"/>
    </location>
</feature>
<dbReference type="Proteomes" id="UP000618051">
    <property type="component" value="Unassembled WGS sequence"/>
</dbReference>
<dbReference type="PROSITE" id="PS00889">
    <property type="entry name" value="CNMP_BINDING_2"/>
    <property type="match status" value="2"/>
</dbReference>
<dbReference type="PANTHER" id="PTHR11635:SF153">
    <property type="entry name" value="CAMP-DEPENDENT PROTEIN KINASE TYPE II-ALPHA REGULATORY SUBUNIT"/>
    <property type="match status" value="1"/>
</dbReference>
<keyword evidence="9 14" id="KW-0547">Nucleotide-binding</keyword>
<dbReference type="InterPro" id="IPR018488">
    <property type="entry name" value="cNMP-bd_CS"/>
</dbReference>
<dbReference type="FunFam" id="2.60.120.10:FF:000027">
    <property type="entry name" value="Protein kinase cAMP-dependent type II regulatory subunit alpha"/>
    <property type="match status" value="1"/>
</dbReference>
<evidence type="ECO:0000313" key="17">
    <source>
        <dbReference type="EMBL" id="KAG0127245.1"/>
    </source>
</evidence>
<reference evidence="18 19" key="2">
    <citation type="journal article" date="2021" name="J. Hered.">
        <title>Feather Gene Expression Elucidates the Developmental Basis of Plumage Iridescence in African Starlings.</title>
        <authorList>
            <person name="Rubenstein D.R."/>
            <person name="Corvelo A."/>
            <person name="MacManes M.D."/>
            <person name="Maia R."/>
            <person name="Narzisi G."/>
            <person name="Rousaki A."/>
            <person name="Vandenabeele P."/>
            <person name="Shawkey M.D."/>
            <person name="Solomon J."/>
        </authorList>
    </citation>
    <scope>NUCLEOTIDE SEQUENCE [LARGE SCALE GENOMIC DNA]</scope>
    <source>
        <strain evidence="18">SS15</strain>
    </source>
</reference>
<feature type="domain" description="Cyclic nucleotide-binding" evidence="16">
    <location>
        <begin position="126"/>
        <end position="228"/>
    </location>
</feature>
<evidence type="ECO:0000259" key="16">
    <source>
        <dbReference type="PROSITE" id="PS50042"/>
    </source>
</evidence>
<dbReference type="Gene3D" id="2.60.120.10">
    <property type="entry name" value="Jelly Rolls"/>
    <property type="match status" value="2"/>
</dbReference>
<evidence type="ECO:0000256" key="15">
    <source>
        <dbReference type="SAM" id="MobiDB-lite"/>
    </source>
</evidence>
<feature type="binding site" evidence="14">
    <location>
        <position position="363"/>
    </location>
    <ligand>
        <name>3',5'-cyclic AMP</name>
        <dbReference type="ChEBI" id="CHEBI:58165"/>
        <label>2</label>
    </ligand>
</feature>
<dbReference type="EMBL" id="JADDUC010000016">
    <property type="protein sequence ID" value="KAG0127245.1"/>
    <property type="molecule type" value="Genomic_DNA"/>
</dbReference>
<dbReference type="SUPFAM" id="SSF51206">
    <property type="entry name" value="cAMP-binding domain-like"/>
    <property type="match status" value="2"/>
</dbReference>
<dbReference type="PRINTS" id="PR00103">
    <property type="entry name" value="CAMPKINASE"/>
</dbReference>
<dbReference type="InterPro" id="IPR050503">
    <property type="entry name" value="cAMP-dep_PK_reg_su-like"/>
</dbReference>
<accession>A0A835P2H9</accession>
<evidence type="ECO:0000256" key="11">
    <source>
        <dbReference type="ARBA" id="ARBA00023149"/>
    </source>
</evidence>
<feature type="domain" description="Cyclic nucleotide-binding" evidence="16">
    <location>
        <begin position="278"/>
        <end position="404"/>
    </location>
</feature>
<feature type="compositionally biased region" description="Acidic residues" evidence="15">
    <location>
        <begin position="57"/>
        <end position="73"/>
    </location>
</feature>
<evidence type="ECO:0000256" key="5">
    <source>
        <dbReference type="ARBA" id="ARBA00022490"/>
    </source>
</evidence>
<protein>
    <recommendedName>
        <fullName evidence="13">cAMP-dependent protein kinase type II-alpha regulatory subunit</fullName>
    </recommendedName>
</protein>
<evidence type="ECO:0000256" key="13">
    <source>
        <dbReference type="ARBA" id="ARBA00041039"/>
    </source>
</evidence>
<name>A0A835P2H9_9PASS</name>
<feature type="binding site" evidence="14">
    <location>
        <position position="195"/>
    </location>
    <ligand>
        <name>3',5'-cyclic AMP</name>
        <dbReference type="ChEBI" id="CHEBI:58165"/>
        <label>1</label>
    </ligand>
</feature>
<dbReference type="CDD" id="cd12103">
    <property type="entry name" value="DD_RIIalpha_PKA"/>
    <property type="match status" value="1"/>
</dbReference>
<dbReference type="GO" id="GO:0030552">
    <property type="term" value="F:cAMP binding"/>
    <property type="evidence" value="ECO:0007669"/>
    <property type="project" value="UniProtKB-KW"/>
</dbReference>
<sequence length="420" mass="47755">MSIEIPPGLTELLQGYTVEVLRHRPSDLLGFAAEYFARLRDARDQEAGGGRRVTESNGDEEPDRGDDESDSDFEPPVVNRYNRRVSVCAEAFNPDEEEEDTEQRVVHPKTDEQRCRLQEACKDILLFKNLDQEQLSQVLDAMFERKVKPQEHVIDQGDDGDNFYVVERGLYDILVAKDNQSRCVGRYDNHGSFGELALMYNTPRAATIVATTEGALWGLLHKRTQQLFLVELTHSWLLGSGPSRSWLLDDRVTFRRIILKNNAKKRKTYELFIESVPLLKSLEASERMKIVDVIGEKVYQDGERIISQGDKADCFYIVESGEVKILIKSKTMTSKEANQEVEIARCHRGQYFGELALVTNKPRAASAYAVGEVKCLVMDVQAFERLLGPCMDIMKRNITHYEEQLVAMFGSSMDLMDPGN</sequence>
<reference evidence="18" key="3">
    <citation type="submission" date="2022-01" db="EMBL/GenBank/DDBJ databases">
        <authorList>
            <person name="Rubenstein D.R."/>
        </authorList>
    </citation>
    <scope>NUCLEOTIDE SEQUENCE</scope>
    <source>
        <strain evidence="18">SS15</strain>
        <tissue evidence="18">Liver</tissue>
    </source>
</reference>
<comment type="function">
    <text evidence="12">Regulatory subunit of the cAMP-dependent protein kinases involved in cAMP signaling in cells. Type II regulatory chains mediate membrane association by binding to anchoring proteins, including the MAP2 kinase.</text>
</comment>
<dbReference type="InterPro" id="IPR018490">
    <property type="entry name" value="cNMP-bd_dom_sf"/>
</dbReference>
<dbReference type="EMBL" id="JADDUC020000015">
    <property type="protein sequence ID" value="KAI1234524.1"/>
    <property type="molecule type" value="Genomic_DNA"/>
</dbReference>
<dbReference type="SMART" id="SM00394">
    <property type="entry name" value="RIIa"/>
    <property type="match status" value="1"/>
</dbReference>
<dbReference type="PROSITE" id="PS00888">
    <property type="entry name" value="CNMP_BINDING_1"/>
    <property type="match status" value="2"/>
</dbReference>
<dbReference type="PIRSF" id="PIRSF000548">
    <property type="entry name" value="PK_regulatory"/>
    <property type="match status" value="1"/>
</dbReference>
<feature type="region of interest" description="Disordered" evidence="15">
    <location>
        <begin position="44"/>
        <end position="76"/>
    </location>
</feature>
<dbReference type="GO" id="GO:0005886">
    <property type="term" value="C:plasma membrane"/>
    <property type="evidence" value="ECO:0007669"/>
    <property type="project" value="UniProtKB-SubCell"/>
</dbReference>
<dbReference type="InterPro" id="IPR000595">
    <property type="entry name" value="cNMP-bd_dom"/>
</dbReference>
<comment type="similarity">
    <text evidence="3">Belongs to the cAMP-dependent kinase regulatory chain family.</text>
</comment>
<dbReference type="PROSITE" id="PS50042">
    <property type="entry name" value="CNMP_BINDING_3"/>
    <property type="match status" value="3"/>
</dbReference>
<dbReference type="GO" id="GO:0005952">
    <property type="term" value="C:cAMP-dependent protein kinase complex"/>
    <property type="evidence" value="ECO:0007669"/>
    <property type="project" value="InterPro"/>
</dbReference>
<dbReference type="OrthoDB" id="417078at2759"/>
<keyword evidence="5" id="KW-0963">Cytoplasm</keyword>
<proteinExistence type="inferred from homology"/>
<evidence type="ECO:0000256" key="8">
    <source>
        <dbReference type="ARBA" id="ARBA00022737"/>
    </source>
</evidence>
<keyword evidence="4" id="KW-1003">Cell membrane</keyword>
<evidence type="ECO:0000256" key="7">
    <source>
        <dbReference type="ARBA" id="ARBA00022566"/>
    </source>
</evidence>
<dbReference type="Pfam" id="PF00027">
    <property type="entry name" value="cNMP_binding"/>
    <property type="match status" value="2"/>
</dbReference>
<dbReference type="InterPro" id="IPR014710">
    <property type="entry name" value="RmlC-like_jellyroll"/>
</dbReference>
<dbReference type="FunFam" id="2.60.120.10:FF:000017">
    <property type="entry name" value="cAMP-dependent protein kinase type II regulatory subunit"/>
    <property type="match status" value="1"/>
</dbReference>
<keyword evidence="8" id="KW-0677">Repeat</keyword>
<evidence type="ECO:0000256" key="6">
    <source>
        <dbReference type="ARBA" id="ARBA00022553"/>
    </source>
</evidence>
<comment type="subcellular location">
    <subcellularLocation>
        <location evidence="1">Cell membrane</location>
    </subcellularLocation>
    <subcellularLocation>
        <location evidence="2">Cytoplasm</location>
    </subcellularLocation>
</comment>
<evidence type="ECO:0000256" key="4">
    <source>
        <dbReference type="ARBA" id="ARBA00022475"/>
    </source>
</evidence>
<dbReference type="InterPro" id="IPR003117">
    <property type="entry name" value="cAMP_dep_PK_reg_su_I/II_a/b"/>
</dbReference>
<dbReference type="GO" id="GO:0034236">
    <property type="term" value="F:protein kinase A catalytic subunit binding"/>
    <property type="evidence" value="ECO:0007669"/>
    <property type="project" value="TreeGrafter"/>
</dbReference>
<keyword evidence="6" id="KW-0597">Phosphoprotein</keyword>
<reference evidence="17" key="1">
    <citation type="submission" date="2020-10" db="EMBL/GenBank/DDBJ databases">
        <title>Feather gene expression reveals the developmental basis of iridescence in African starlings.</title>
        <authorList>
            <person name="Rubenstein D.R."/>
        </authorList>
    </citation>
    <scope>NUCLEOTIDE SEQUENCE</scope>
    <source>
        <strain evidence="17">SS15</strain>
        <tissue evidence="17">Liver</tissue>
    </source>
</reference>
<dbReference type="Gene3D" id="1.20.890.10">
    <property type="entry name" value="cAMP-dependent protein kinase regulatory subunit, dimerization-anchoring domain"/>
    <property type="match status" value="1"/>
</dbReference>
<dbReference type="GO" id="GO:0005829">
    <property type="term" value="C:cytosol"/>
    <property type="evidence" value="ECO:0007669"/>
    <property type="project" value="TreeGrafter"/>
</dbReference>
<evidence type="ECO:0000256" key="12">
    <source>
        <dbReference type="ARBA" id="ARBA00037198"/>
    </source>
</evidence>
<feature type="binding site" evidence="14">
    <location>
        <position position="354"/>
    </location>
    <ligand>
        <name>3',5'-cyclic AMP</name>
        <dbReference type="ChEBI" id="CHEBI:58165"/>
        <label>2</label>
    </ligand>
</feature>
<evidence type="ECO:0000256" key="9">
    <source>
        <dbReference type="ARBA" id="ARBA00022741"/>
    </source>
</evidence>
<evidence type="ECO:0000256" key="1">
    <source>
        <dbReference type="ARBA" id="ARBA00004236"/>
    </source>
</evidence>
<evidence type="ECO:0000256" key="2">
    <source>
        <dbReference type="ARBA" id="ARBA00004496"/>
    </source>
</evidence>
<keyword evidence="11 14" id="KW-0114">cAMP</keyword>
<evidence type="ECO:0000313" key="18">
    <source>
        <dbReference type="EMBL" id="KAI1234524.1"/>
    </source>
</evidence>
<dbReference type="Pfam" id="PF02197">
    <property type="entry name" value="RIIa"/>
    <property type="match status" value="1"/>
</dbReference>
<dbReference type="InterPro" id="IPR012198">
    <property type="entry name" value="cAMP_dep_PK_reg_su"/>
</dbReference>
<evidence type="ECO:0000256" key="10">
    <source>
        <dbReference type="ARBA" id="ARBA00023136"/>
    </source>
</evidence>
<organism evidence="17">
    <name type="scientific">Lamprotornis superbus</name>
    <dbReference type="NCBI Taxonomy" id="245042"/>
    <lineage>
        <taxon>Eukaryota</taxon>
        <taxon>Metazoa</taxon>
        <taxon>Chordata</taxon>
        <taxon>Craniata</taxon>
        <taxon>Vertebrata</taxon>
        <taxon>Euteleostomi</taxon>
        <taxon>Archelosauria</taxon>
        <taxon>Archosauria</taxon>
        <taxon>Dinosauria</taxon>
        <taxon>Saurischia</taxon>
        <taxon>Theropoda</taxon>
        <taxon>Coelurosauria</taxon>
        <taxon>Aves</taxon>
        <taxon>Neognathae</taxon>
        <taxon>Neoaves</taxon>
        <taxon>Telluraves</taxon>
        <taxon>Australaves</taxon>
        <taxon>Passeriformes</taxon>
        <taxon>Sturnidae</taxon>
        <taxon>Lamprotornis</taxon>
    </lineage>
</organism>
<dbReference type="CDD" id="cd00038">
    <property type="entry name" value="CAP_ED"/>
    <property type="match status" value="2"/>
</dbReference>
<keyword evidence="10" id="KW-0472">Membrane</keyword>